<dbReference type="Proteomes" id="UP000794436">
    <property type="component" value="Unassembled WGS sequence"/>
</dbReference>
<organism evidence="7 8">
    <name type="scientific">Pythium oligandrum</name>
    <name type="common">Mycoparasitic fungus</name>
    <dbReference type="NCBI Taxonomy" id="41045"/>
    <lineage>
        <taxon>Eukaryota</taxon>
        <taxon>Sar</taxon>
        <taxon>Stramenopiles</taxon>
        <taxon>Oomycota</taxon>
        <taxon>Peronosporomycetes</taxon>
        <taxon>Pythiales</taxon>
        <taxon>Pythiaceae</taxon>
        <taxon>Pythium</taxon>
    </lineage>
</organism>
<feature type="domain" description="SWIM-type" evidence="6">
    <location>
        <begin position="587"/>
        <end position="619"/>
    </location>
</feature>
<dbReference type="OrthoDB" id="94531at2759"/>
<gene>
    <name evidence="7" type="ORF">Poli38472_007499</name>
</gene>
<feature type="region of interest" description="Disordered" evidence="5">
    <location>
        <begin position="1"/>
        <end position="30"/>
    </location>
</feature>
<dbReference type="PANTHER" id="PTHR31973">
    <property type="entry name" value="POLYPROTEIN, PUTATIVE-RELATED"/>
    <property type="match status" value="1"/>
</dbReference>
<evidence type="ECO:0000313" key="7">
    <source>
        <dbReference type="EMBL" id="TMW67827.1"/>
    </source>
</evidence>
<evidence type="ECO:0000259" key="6">
    <source>
        <dbReference type="PROSITE" id="PS50966"/>
    </source>
</evidence>
<comment type="caution">
    <text evidence="7">The sequence shown here is derived from an EMBL/GenBank/DDBJ whole genome shotgun (WGS) entry which is preliminary data.</text>
</comment>
<keyword evidence="2 4" id="KW-0863">Zinc-finger</keyword>
<keyword evidence="8" id="KW-1185">Reference proteome</keyword>
<dbReference type="SMART" id="SM00575">
    <property type="entry name" value="ZnF_PMZ"/>
    <property type="match status" value="1"/>
</dbReference>
<dbReference type="PROSITE" id="PS50966">
    <property type="entry name" value="ZF_SWIM"/>
    <property type="match status" value="1"/>
</dbReference>
<accession>A0A8K1CSA6</accession>
<dbReference type="InterPro" id="IPR006564">
    <property type="entry name" value="Znf_PMZ"/>
</dbReference>
<evidence type="ECO:0000256" key="2">
    <source>
        <dbReference type="ARBA" id="ARBA00022771"/>
    </source>
</evidence>
<dbReference type="Pfam" id="PF04434">
    <property type="entry name" value="SWIM"/>
    <property type="match status" value="1"/>
</dbReference>
<feature type="compositionally biased region" description="Low complexity" evidence="5">
    <location>
        <begin position="1"/>
        <end position="28"/>
    </location>
</feature>
<dbReference type="InterPro" id="IPR007527">
    <property type="entry name" value="Znf_SWIM"/>
</dbReference>
<keyword evidence="1" id="KW-0479">Metal-binding</keyword>
<sequence length="739" mass="82392">MATMTPTSTSTAVETDTTQDTTSSVAVSKRGVDARSNEVLAVENESAEVRALKTLKWKTGRELTAYVQDLALQHGKRALVATSGGSFKKFVCSSETRCPWLINAVCTRPRQRKTKTTALSGETDTRESEEDVAKRRYWYVSSAYLVHANCTGMAKPTVRQLKESSVLKQAVLTDAKVSSVQLMEQLKTQERLLCTKSMVYKAKVDMLDSLDTITTGSEDGTDPLAGSSVPVHPDLLRSTQLLPSYLSRLQELNPETLLQCTERDPASANHLWRAMMALRPERLYSTGKPPLVFGIDSVPVKPTPARPCTELICVGCDSNLSPMTLAVALVPEPNELHSLWFLQKLIDFGFPLQRAHVVFTDGRWPMTSACARAGVQCMLQDTRYVIQDVLKSMEHHFPTPASTRPGLASALDHLLRQDQVAAIWAAQNAGTEGEFYAALHGLETSGGSLSANAPTRTSGAFAAQHLRNIDPRRWALFPHMGSSRFYGWQTTRFSPSDQGRAISMSPPPQTQLPCEFFKMMALSLTQEMYQRHEFATQWAAEQRVVTVEAERMMQEEMKLVPMYNVAMSAPHIAFVWNPQGNAQIRQQRVDLQAKTCTCSVRQQFGIPCRHILSVLRKLNTLGQSFEYFDESYLVQNYVATHQGRRLELPLDESIHPDASWMPLRNMIPVIEPPVTQVRAIVPVISTVSTKASSTSATKKRRIRNRPEDARKRAMYKCRKCGIADGHNSLTCTNQRGRVV</sequence>
<evidence type="ECO:0000256" key="4">
    <source>
        <dbReference type="PROSITE-ProRule" id="PRU00325"/>
    </source>
</evidence>
<evidence type="ECO:0000256" key="5">
    <source>
        <dbReference type="SAM" id="MobiDB-lite"/>
    </source>
</evidence>
<dbReference type="AlphaFoldDB" id="A0A8K1CSA6"/>
<dbReference type="GO" id="GO:0008270">
    <property type="term" value="F:zinc ion binding"/>
    <property type="evidence" value="ECO:0007669"/>
    <property type="project" value="UniProtKB-KW"/>
</dbReference>
<name>A0A8K1CSA6_PYTOL</name>
<evidence type="ECO:0000256" key="3">
    <source>
        <dbReference type="ARBA" id="ARBA00022833"/>
    </source>
</evidence>
<reference evidence="7" key="1">
    <citation type="submission" date="2019-03" db="EMBL/GenBank/DDBJ databases">
        <title>Long read genome sequence of the mycoparasitic Pythium oligandrum ATCC 38472 isolated from sugarbeet rhizosphere.</title>
        <authorList>
            <person name="Gaulin E."/>
        </authorList>
    </citation>
    <scope>NUCLEOTIDE SEQUENCE</scope>
    <source>
        <strain evidence="7">ATCC 38472_TT</strain>
    </source>
</reference>
<evidence type="ECO:0000256" key="1">
    <source>
        <dbReference type="ARBA" id="ARBA00022723"/>
    </source>
</evidence>
<keyword evidence="3" id="KW-0862">Zinc</keyword>
<proteinExistence type="predicted"/>
<protein>
    <recommendedName>
        <fullName evidence="6">SWIM-type domain-containing protein</fullName>
    </recommendedName>
</protein>
<dbReference type="EMBL" id="SPLM01000003">
    <property type="protein sequence ID" value="TMW67827.1"/>
    <property type="molecule type" value="Genomic_DNA"/>
</dbReference>
<evidence type="ECO:0000313" key="8">
    <source>
        <dbReference type="Proteomes" id="UP000794436"/>
    </source>
</evidence>
<dbReference type="PANTHER" id="PTHR31973:SF187">
    <property type="entry name" value="MUTATOR TRANSPOSASE MUDRA PROTEIN"/>
    <property type="match status" value="1"/>
</dbReference>